<comment type="caution">
    <text evidence="1">The sequence shown here is derived from an EMBL/GenBank/DDBJ whole genome shotgun (WGS) entry which is preliminary data.</text>
</comment>
<keyword evidence="2" id="KW-1185">Reference proteome</keyword>
<dbReference type="PANTHER" id="PTHR39217:SF1">
    <property type="entry name" value="GLUTATHIONE SYNTHETASE"/>
    <property type="match status" value="1"/>
</dbReference>
<evidence type="ECO:0000313" key="1">
    <source>
        <dbReference type="EMBL" id="MTD13559.1"/>
    </source>
</evidence>
<dbReference type="PANTHER" id="PTHR39217">
    <property type="match status" value="1"/>
</dbReference>
<evidence type="ECO:0008006" key="3">
    <source>
        <dbReference type="Google" id="ProtNLM"/>
    </source>
</evidence>
<dbReference type="InterPro" id="IPR053191">
    <property type="entry name" value="DcsG_Biosynth_Enzyme"/>
</dbReference>
<sequence length="285" mass="30922">MIRRLAWVTTAGTRGLDEDEPPALPALADAGVEVQVVEWTDPAVDWSAFDRAVLRSAWDYPERLPEFLAWLDRVDAVTEVVNPPAMVRWSTDKSYLAELADAGVPITPTRFLPPGAGAEFPDGDFVVKPAVGAGSRDAASYGADQHDIATGHIDRLHRDGRTVLVQPFLTSVATDGEWPMVFFGGRFSHAASKRVALPRAASIDEMFAAETNVPHDATADQVEVAQAAVDLVTARFGVPTYARVDLVRDNNCRYCVLEVELVEPSLFLPHTGPAAVGMLVEAFTR</sequence>
<organism evidence="1 2">
    <name type="scientific">Nakamurella alba</name>
    <dbReference type="NCBI Taxonomy" id="2665158"/>
    <lineage>
        <taxon>Bacteria</taxon>
        <taxon>Bacillati</taxon>
        <taxon>Actinomycetota</taxon>
        <taxon>Actinomycetes</taxon>
        <taxon>Nakamurellales</taxon>
        <taxon>Nakamurellaceae</taxon>
        <taxon>Nakamurella</taxon>
    </lineage>
</organism>
<dbReference type="SUPFAM" id="SSF56059">
    <property type="entry name" value="Glutathione synthetase ATP-binding domain-like"/>
    <property type="match status" value="1"/>
</dbReference>
<accession>A0A7K1FJE3</accession>
<dbReference type="RefSeq" id="WP_154767392.1">
    <property type="nucleotide sequence ID" value="NZ_WLYK01000001.1"/>
</dbReference>
<dbReference type="AlphaFoldDB" id="A0A7K1FJE3"/>
<dbReference type="Proteomes" id="UP000460221">
    <property type="component" value="Unassembled WGS sequence"/>
</dbReference>
<proteinExistence type="predicted"/>
<protein>
    <recommendedName>
        <fullName evidence="3">ATP-grasp domain-containing protein</fullName>
    </recommendedName>
</protein>
<gene>
    <name evidence="1" type="ORF">GIS00_06320</name>
</gene>
<dbReference type="EMBL" id="WLYK01000001">
    <property type="protein sequence ID" value="MTD13559.1"/>
    <property type="molecule type" value="Genomic_DNA"/>
</dbReference>
<reference evidence="1 2" key="1">
    <citation type="submission" date="2019-11" db="EMBL/GenBank/DDBJ databases">
        <authorList>
            <person name="Jiang L.-Q."/>
        </authorList>
    </citation>
    <scope>NUCLEOTIDE SEQUENCE [LARGE SCALE GENOMIC DNA]</scope>
    <source>
        <strain evidence="1 2">YIM 132087</strain>
    </source>
</reference>
<evidence type="ECO:0000313" key="2">
    <source>
        <dbReference type="Proteomes" id="UP000460221"/>
    </source>
</evidence>
<name>A0A7K1FJE3_9ACTN</name>